<dbReference type="GO" id="GO:0008270">
    <property type="term" value="F:zinc ion binding"/>
    <property type="evidence" value="ECO:0007669"/>
    <property type="project" value="UniProtKB-KW"/>
</dbReference>
<evidence type="ECO:0000256" key="1">
    <source>
        <dbReference type="ARBA" id="ARBA00022723"/>
    </source>
</evidence>
<dbReference type="EMBL" id="LAZL01000008">
    <property type="protein sequence ID" value="KMT65886.1"/>
    <property type="molecule type" value="Genomic_DNA"/>
</dbReference>
<dbReference type="PROSITE" id="PS50199">
    <property type="entry name" value="ZF_RANBP2_2"/>
    <property type="match status" value="1"/>
</dbReference>
<evidence type="ECO:0000256" key="2">
    <source>
        <dbReference type="ARBA" id="ARBA00022771"/>
    </source>
</evidence>
<comment type="caution">
    <text evidence="5">The sequence shown here is derived from an EMBL/GenBank/DDBJ whole genome shotgun (WGS) entry which is preliminary data.</text>
</comment>
<feature type="domain" description="RanBP2-type" evidence="4">
    <location>
        <begin position="2"/>
        <end position="31"/>
    </location>
</feature>
<gene>
    <name evidence="5" type="ORF">XM47_06745</name>
</gene>
<accession>A0A0J8JMP5</accession>
<evidence type="ECO:0000259" key="4">
    <source>
        <dbReference type="PROSITE" id="PS50199"/>
    </source>
</evidence>
<keyword evidence="2" id="KW-0863">Zinc-finger</keyword>
<evidence type="ECO:0000313" key="5">
    <source>
        <dbReference type="EMBL" id="KMT65886.1"/>
    </source>
</evidence>
<reference evidence="5 6" key="1">
    <citation type="submission" date="2015-04" db="EMBL/GenBank/DDBJ databases">
        <title>Draft Genome Sequence of the Novel Agar-Digesting Marine Bacterium Q1.</title>
        <authorList>
            <person name="Li Y."/>
            <person name="Li D."/>
            <person name="Chen G."/>
            <person name="Du Z."/>
        </authorList>
    </citation>
    <scope>NUCLEOTIDE SEQUENCE [LARGE SCALE GENOMIC DNA]</scope>
    <source>
        <strain evidence="5 6">Q1</strain>
    </source>
</reference>
<proteinExistence type="predicted"/>
<dbReference type="RefSeq" id="WP_048691027.1">
    <property type="nucleotide sequence ID" value="NZ_KQ130486.1"/>
</dbReference>
<dbReference type="InterPro" id="IPR001876">
    <property type="entry name" value="Znf_RanBP2"/>
</dbReference>
<keyword evidence="6" id="KW-1185">Reference proteome</keyword>
<dbReference type="PROSITE" id="PS01358">
    <property type="entry name" value="ZF_RANBP2_1"/>
    <property type="match status" value="1"/>
</dbReference>
<keyword evidence="3" id="KW-0862">Zinc</keyword>
<evidence type="ECO:0000313" key="6">
    <source>
        <dbReference type="Proteomes" id="UP000037600"/>
    </source>
</evidence>
<keyword evidence="1" id="KW-0479">Metal-binding</keyword>
<organism evidence="5 6">
    <name type="scientific">Catenovulum maritimum</name>
    <dbReference type="NCBI Taxonomy" id="1513271"/>
    <lineage>
        <taxon>Bacteria</taxon>
        <taxon>Pseudomonadati</taxon>
        <taxon>Pseudomonadota</taxon>
        <taxon>Gammaproteobacteria</taxon>
        <taxon>Alteromonadales</taxon>
        <taxon>Alteromonadaceae</taxon>
        <taxon>Catenovulum</taxon>
    </lineage>
</organism>
<evidence type="ECO:0000256" key="3">
    <source>
        <dbReference type="ARBA" id="ARBA00022833"/>
    </source>
</evidence>
<dbReference type="AlphaFoldDB" id="A0A0J8JMP5"/>
<dbReference type="OrthoDB" id="6402523at2"/>
<protein>
    <recommendedName>
        <fullName evidence="4">RanBP2-type domain-containing protein</fullName>
    </recommendedName>
</protein>
<sequence length="128" mass="14726">MPKYQWRCLACGIANSQNAEECESCGASPTPTAWELDAREFAIKHLLGGGCKPVCPKCENISHKIQFSEDPFLYFESRQRPLFRAMYVYTSCNGCHVQASQEYAVPSMRKIYRWFTGKDITNQRFLKI</sequence>
<name>A0A0J8JMP5_9ALTE</name>
<dbReference type="Proteomes" id="UP000037600">
    <property type="component" value="Unassembled WGS sequence"/>
</dbReference>